<evidence type="ECO:0000313" key="4">
    <source>
        <dbReference type="Proteomes" id="UP000460561"/>
    </source>
</evidence>
<gene>
    <name evidence="3" type="ORF">GRI39_08735</name>
</gene>
<dbReference type="Proteomes" id="UP000460561">
    <property type="component" value="Unassembled WGS sequence"/>
</dbReference>
<accession>A0A845A7C8</accession>
<evidence type="ECO:0000256" key="1">
    <source>
        <dbReference type="SAM" id="SignalP"/>
    </source>
</evidence>
<dbReference type="InterPro" id="IPR025411">
    <property type="entry name" value="DUF4136"/>
</dbReference>
<dbReference type="EMBL" id="WTYQ01000003">
    <property type="protein sequence ID" value="MXP26120.1"/>
    <property type="molecule type" value="Genomic_DNA"/>
</dbReference>
<feature type="signal peptide" evidence="1">
    <location>
        <begin position="1"/>
        <end position="22"/>
    </location>
</feature>
<reference evidence="3 4" key="1">
    <citation type="submission" date="2019-12" db="EMBL/GenBank/DDBJ databases">
        <title>Genomic-based taxomic classification of the family Erythrobacteraceae.</title>
        <authorList>
            <person name="Xu L."/>
        </authorList>
    </citation>
    <scope>NUCLEOTIDE SEQUENCE [LARGE SCALE GENOMIC DNA]</scope>
    <source>
        <strain evidence="3 4">DSM 18604</strain>
    </source>
</reference>
<sequence>MRCKPMNTFRSLALFAPALLLAGCSTTYVSPVEVTRFVGKNEAQLGQGTIAVVPAPGRTMDQLAFRNYVAPIEQELAALGYRIVDEGAALQIAQVRIERFVDQPQKNGSPVNVGVGGSTGSYGSGLGLGIGLDLSGKPQARISTKLGITIKDKRNGEPLWEGRADFVAEEKSEFANAGPAATKLAQAIFKDFPGVSGETIEVK</sequence>
<name>A0A845A7C8_9SPHN</name>
<protein>
    <submittedName>
        <fullName evidence="3">DUF4136 domain-containing protein</fullName>
    </submittedName>
</protein>
<proteinExistence type="predicted"/>
<feature type="chain" id="PRO_5032432659" evidence="1">
    <location>
        <begin position="23"/>
        <end position="203"/>
    </location>
</feature>
<evidence type="ECO:0000259" key="2">
    <source>
        <dbReference type="Pfam" id="PF13590"/>
    </source>
</evidence>
<dbReference type="AlphaFoldDB" id="A0A845A7C8"/>
<comment type="caution">
    <text evidence="3">The sequence shown here is derived from an EMBL/GenBank/DDBJ whole genome shotgun (WGS) entry which is preliminary data.</text>
</comment>
<keyword evidence="4" id="KW-1185">Reference proteome</keyword>
<dbReference type="Pfam" id="PF13590">
    <property type="entry name" value="DUF4136"/>
    <property type="match status" value="1"/>
</dbReference>
<feature type="domain" description="DUF4136" evidence="2">
    <location>
        <begin position="58"/>
        <end position="194"/>
    </location>
</feature>
<organism evidence="3 4">
    <name type="scientific">Altericroceibacterium indicum</name>
    <dbReference type="NCBI Taxonomy" id="374177"/>
    <lineage>
        <taxon>Bacteria</taxon>
        <taxon>Pseudomonadati</taxon>
        <taxon>Pseudomonadota</taxon>
        <taxon>Alphaproteobacteria</taxon>
        <taxon>Sphingomonadales</taxon>
        <taxon>Erythrobacteraceae</taxon>
        <taxon>Altericroceibacterium</taxon>
    </lineage>
</organism>
<dbReference type="PROSITE" id="PS51257">
    <property type="entry name" value="PROKAR_LIPOPROTEIN"/>
    <property type="match status" value="1"/>
</dbReference>
<keyword evidence="1" id="KW-0732">Signal</keyword>
<evidence type="ECO:0000313" key="3">
    <source>
        <dbReference type="EMBL" id="MXP26120.1"/>
    </source>
</evidence>
<dbReference type="OrthoDB" id="7428103at2"/>